<keyword evidence="3" id="KW-1185">Reference proteome</keyword>
<dbReference type="Proteomes" id="UP001189429">
    <property type="component" value="Unassembled WGS sequence"/>
</dbReference>
<name>A0ABN9VMM6_9DINO</name>
<organism evidence="2 3">
    <name type="scientific">Prorocentrum cordatum</name>
    <dbReference type="NCBI Taxonomy" id="2364126"/>
    <lineage>
        <taxon>Eukaryota</taxon>
        <taxon>Sar</taxon>
        <taxon>Alveolata</taxon>
        <taxon>Dinophyceae</taxon>
        <taxon>Prorocentrales</taxon>
        <taxon>Prorocentraceae</taxon>
        <taxon>Prorocentrum</taxon>
    </lineage>
</organism>
<accession>A0ABN9VMM6</accession>
<feature type="region of interest" description="Disordered" evidence="1">
    <location>
        <begin position="1"/>
        <end position="38"/>
    </location>
</feature>
<protein>
    <submittedName>
        <fullName evidence="2">Uncharacterized protein</fullName>
    </submittedName>
</protein>
<evidence type="ECO:0000313" key="3">
    <source>
        <dbReference type="Proteomes" id="UP001189429"/>
    </source>
</evidence>
<evidence type="ECO:0000256" key="1">
    <source>
        <dbReference type="SAM" id="MobiDB-lite"/>
    </source>
</evidence>
<reference evidence="2" key="1">
    <citation type="submission" date="2023-10" db="EMBL/GenBank/DDBJ databases">
        <authorList>
            <person name="Chen Y."/>
            <person name="Shah S."/>
            <person name="Dougan E. K."/>
            <person name="Thang M."/>
            <person name="Chan C."/>
        </authorList>
    </citation>
    <scope>NUCLEOTIDE SEQUENCE [LARGE SCALE GENOMIC DNA]</scope>
</reference>
<dbReference type="EMBL" id="CAUYUJ010017408">
    <property type="protein sequence ID" value="CAK0874589.1"/>
    <property type="molecule type" value="Genomic_DNA"/>
</dbReference>
<gene>
    <name evidence="2" type="ORF">PCOR1329_LOCUS59432</name>
</gene>
<comment type="caution">
    <text evidence="2">The sequence shown here is derived from an EMBL/GenBank/DDBJ whole genome shotgun (WGS) entry which is preliminary data.</text>
</comment>
<sequence length="100" mass="10808">MVVKAHPCHHRPPEASSAPDNPHGCHDPSAQASGKTREANDCQELQILLGERSTFEAVLRKTTGVFIKIPQTVGNSLDVHGTVTVLTEARLKGTLYQTIP</sequence>
<feature type="compositionally biased region" description="Basic residues" evidence="1">
    <location>
        <begin position="1"/>
        <end position="10"/>
    </location>
</feature>
<proteinExistence type="predicted"/>
<evidence type="ECO:0000313" key="2">
    <source>
        <dbReference type="EMBL" id="CAK0874589.1"/>
    </source>
</evidence>